<dbReference type="Proteomes" id="UP000593579">
    <property type="component" value="Unassembled WGS sequence"/>
</dbReference>
<feature type="non-terminal residue" evidence="1">
    <location>
        <position position="1"/>
    </location>
</feature>
<dbReference type="EMBL" id="JABEZY010267448">
    <property type="protein sequence ID" value="MBA0755076.1"/>
    <property type="molecule type" value="Genomic_DNA"/>
</dbReference>
<evidence type="ECO:0008006" key="3">
    <source>
        <dbReference type="Google" id="ProtNLM"/>
    </source>
</evidence>
<keyword evidence="2" id="KW-1185">Reference proteome</keyword>
<proteinExistence type="predicted"/>
<dbReference type="AlphaFoldDB" id="A0A7J9D2Z8"/>
<reference evidence="1 2" key="1">
    <citation type="journal article" date="2019" name="Genome Biol. Evol.">
        <title>Insights into the evolution of the New World diploid cottons (Gossypium, subgenus Houzingenia) based on genome sequencing.</title>
        <authorList>
            <person name="Grover C.E."/>
            <person name="Arick M.A. 2nd"/>
            <person name="Thrash A."/>
            <person name="Conover J.L."/>
            <person name="Sanders W.S."/>
            <person name="Peterson D.G."/>
            <person name="Frelichowski J.E."/>
            <person name="Scheffler J.A."/>
            <person name="Scheffler B.E."/>
            <person name="Wendel J.F."/>
        </authorList>
    </citation>
    <scope>NUCLEOTIDE SEQUENCE [LARGE SCALE GENOMIC DNA]</scope>
    <source>
        <strain evidence="1">5</strain>
        <tissue evidence="1">Leaf</tissue>
    </source>
</reference>
<name>A0A7J9D2Z8_GOSGO</name>
<dbReference type="OrthoDB" id="1112108at2759"/>
<feature type="non-terminal residue" evidence="1">
    <location>
        <position position="100"/>
    </location>
</feature>
<accession>A0A7J9D2Z8</accession>
<evidence type="ECO:0000313" key="2">
    <source>
        <dbReference type="Proteomes" id="UP000593579"/>
    </source>
</evidence>
<comment type="caution">
    <text evidence="1">The sequence shown here is derived from an EMBL/GenBank/DDBJ whole genome shotgun (WGS) entry which is preliminary data.</text>
</comment>
<evidence type="ECO:0000313" key="1">
    <source>
        <dbReference type="EMBL" id="MBA0755076.1"/>
    </source>
</evidence>
<sequence>RLSIRVLCIRDQGVTPCSCSNLSGNGVYLNTDGSVRPEDGFATIGGIESPTGGSNLALIKRILQLLSRIQHWSMCHILREENQETNRLAKLAHMNSQGLQ</sequence>
<gene>
    <name evidence="1" type="ORF">Gogos_021105</name>
</gene>
<protein>
    <recommendedName>
        <fullName evidence="3">RNase H type-1 domain-containing protein</fullName>
    </recommendedName>
</protein>
<organism evidence="1 2">
    <name type="scientific">Gossypium gossypioides</name>
    <name type="common">Mexican cotton</name>
    <name type="synonym">Selera gossypioides</name>
    <dbReference type="NCBI Taxonomy" id="34282"/>
    <lineage>
        <taxon>Eukaryota</taxon>
        <taxon>Viridiplantae</taxon>
        <taxon>Streptophyta</taxon>
        <taxon>Embryophyta</taxon>
        <taxon>Tracheophyta</taxon>
        <taxon>Spermatophyta</taxon>
        <taxon>Magnoliopsida</taxon>
        <taxon>eudicotyledons</taxon>
        <taxon>Gunneridae</taxon>
        <taxon>Pentapetalae</taxon>
        <taxon>rosids</taxon>
        <taxon>malvids</taxon>
        <taxon>Malvales</taxon>
        <taxon>Malvaceae</taxon>
        <taxon>Malvoideae</taxon>
        <taxon>Gossypium</taxon>
    </lineage>
</organism>